<feature type="compositionally biased region" description="Low complexity" evidence="1">
    <location>
        <begin position="60"/>
        <end position="70"/>
    </location>
</feature>
<dbReference type="Proteomes" id="UP000887116">
    <property type="component" value="Unassembled WGS sequence"/>
</dbReference>
<feature type="non-terminal residue" evidence="2">
    <location>
        <position position="70"/>
    </location>
</feature>
<dbReference type="AlphaFoldDB" id="A0A8X6HYW2"/>
<gene>
    <name evidence="2" type="ORF">TNCT_705651</name>
</gene>
<evidence type="ECO:0000313" key="3">
    <source>
        <dbReference type="Proteomes" id="UP000887116"/>
    </source>
</evidence>
<name>A0A8X6HYW2_TRICU</name>
<sequence>KLLVRLKLKESSHHTHTINIQSMNNYKNIPNAAPTRDRFPKSKPQPPQNPKPPSNPPQKPTTTKTTQSKA</sequence>
<keyword evidence="3" id="KW-1185">Reference proteome</keyword>
<accession>A0A8X6HYW2</accession>
<proteinExistence type="predicted"/>
<protein>
    <submittedName>
        <fullName evidence="2">Uncharacterized protein</fullName>
    </submittedName>
</protein>
<reference evidence="2" key="1">
    <citation type="submission" date="2020-07" db="EMBL/GenBank/DDBJ databases">
        <title>Multicomponent nature underlies the extraordinary mechanical properties of spider dragline silk.</title>
        <authorList>
            <person name="Kono N."/>
            <person name="Nakamura H."/>
            <person name="Mori M."/>
            <person name="Yoshida Y."/>
            <person name="Ohtoshi R."/>
            <person name="Malay A.D."/>
            <person name="Moran D.A.P."/>
            <person name="Tomita M."/>
            <person name="Numata K."/>
            <person name="Arakawa K."/>
        </authorList>
    </citation>
    <scope>NUCLEOTIDE SEQUENCE</scope>
</reference>
<evidence type="ECO:0000313" key="2">
    <source>
        <dbReference type="EMBL" id="GFQ84152.1"/>
    </source>
</evidence>
<feature type="compositionally biased region" description="Polar residues" evidence="1">
    <location>
        <begin position="17"/>
        <end position="28"/>
    </location>
</feature>
<evidence type="ECO:0000256" key="1">
    <source>
        <dbReference type="SAM" id="MobiDB-lite"/>
    </source>
</evidence>
<comment type="caution">
    <text evidence="2">The sequence shown here is derived from an EMBL/GenBank/DDBJ whole genome shotgun (WGS) entry which is preliminary data.</text>
</comment>
<feature type="region of interest" description="Disordered" evidence="1">
    <location>
        <begin position="1"/>
        <end position="70"/>
    </location>
</feature>
<organism evidence="2 3">
    <name type="scientific">Trichonephila clavata</name>
    <name type="common">Joro spider</name>
    <name type="synonym">Nephila clavata</name>
    <dbReference type="NCBI Taxonomy" id="2740835"/>
    <lineage>
        <taxon>Eukaryota</taxon>
        <taxon>Metazoa</taxon>
        <taxon>Ecdysozoa</taxon>
        <taxon>Arthropoda</taxon>
        <taxon>Chelicerata</taxon>
        <taxon>Arachnida</taxon>
        <taxon>Araneae</taxon>
        <taxon>Araneomorphae</taxon>
        <taxon>Entelegynae</taxon>
        <taxon>Araneoidea</taxon>
        <taxon>Nephilidae</taxon>
        <taxon>Trichonephila</taxon>
    </lineage>
</organism>
<dbReference type="EMBL" id="BMAO01022764">
    <property type="protein sequence ID" value="GFQ84152.1"/>
    <property type="molecule type" value="Genomic_DNA"/>
</dbReference>
<feature type="compositionally biased region" description="Pro residues" evidence="1">
    <location>
        <begin position="43"/>
        <end position="59"/>
    </location>
</feature>